<dbReference type="PROSITE" id="PS51195">
    <property type="entry name" value="Q_MOTIF"/>
    <property type="match status" value="1"/>
</dbReference>
<dbReference type="SMART" id="SM00487">
    <property type="entry name" value="DEXDc"/>
    <property type="match status" value="1"/>
</dbReference>
<dbReference type="SUPFAM" id="SSF52540">
    <property type="entry name" value="P-loop containing nucleoside triphosphate hydrolases"/>
    <property type="match status" value="1"/>
</dbReference>
<dbReference type="CDD" id="cd18787">
    <property type="entry name" value="SF2_C_DEAD"/>
    <property type="match status" value="1"/>
</dbReference>
<comment type="caution">
    <text evidence="11">The sequence shown here is derived from an EMBL/GenBank/DDBJ whole genome shotgun (WGS) entry which is preliminary data.</text>
</comment>
<dbReference type="PANTHER" id="PTHR47959:SF13">
    <property type="entry name" value="ATP-DEPENDENT RNA HELICASE RHLE"/>
    <property type="match status" value="1"/>
</dbReference>
<evidence type="ECO:0000256" key="2">
    <source>
        <dbReference type="ARBA" id="ARBA00022801"/>
    </source>
</evidence>
<organism evidence="11 12">
    <name type="scientific">Polaribacter filamentus</name>
    <dbReference type="NCBI Taxonomy" id="53483"/>
    <lineage>
        <taxon>Bacteria</taxon>
        <taxon>Pseudomonadati</taxon>
        <taxon>Bacteroidota</taxon>
        <taxon>Flavobacteriia</taxon>
        <taxon>Flavobacteriales</taxon>
        <taxon>Flavobacteriaceae</taxon>
    </lineage>
</organism>
<evidence type="ECO:0000256" key="3">
    <source>
        <dbReference type="ARBA" id="ARBA00022806"/>
    </source>
</evidence>
<keyword evidence="3 7" id="KW-0347">Helicase</keyword>
<dbReference type="InterPro" id="IPR001650">
    <property type="entry name" value="Helicase_C-like"/>
</dbReference>
<dbReference type="AlphaFoldDB" id="A0A2S7KWJ5"/>
<evidence type="ECO:0000313" key="11">
    <source>
        <dbReference type="EMBL" id="PQB07007.1"/>
    </source>
</evidence>
<dbReference type="GO" id="GO:0016787">
    <property type="term" value="F:hydrolase activity"/>
    <property type="evidence" value="ECO:0007669"/>
    <property type="project" value="UniProtKB-KW"/>
</dbReference>
<dbReference type="InterPro" id="IPR050079">
    <property type="entry name" value="DEAD_box_RNA_helicase"/>
</dbReference>
<dbReference type="Pfam" id="PF00270">
    <property type="entry name" value="DEAD"/>
    <property type="match status" value="1"/>
</dbReference>
<evidence type="ECO:0000256" key="7">
    <source>
        <dbReference type="RuleBase" id="RU000492"/>
    </source>
</evidence>
<dbReference type="GO" id="GO:0003724">
    <property type="term" value="F:RNA helicase activity"/>
    <property type="evidence" value="ECO:0007669"/>
    <property type="project" value="InterPro"/>
</dbReference>
<sequence length="373" mass="42119">MSTFSALGIRKEYIQSIKELGISTPSEIQEKTIPILLQSETDFIGLAQTGTGKTAAFGLPVLHHINTNEGNIQALILSPTRELVQQIKKQLFKFTKYNEDKIFIEAVFGGEKIDRQIGNLKRTTHIIVATPGRLIDLIERGSIDISHVKTVILDEADEMLSMGFKQDLNRILKFTTESNRKTWLFSATMPEEIKKIIKTYMDANASRVEINRNSLVNANIRHQFVKTTIKDKPADIISYLVKREASRGIIFCRTKAGAQNLAAHLIEEGFSAAALEGDMQQKERDKVMRAFKNESLQYLISTDVSARGIDVSGLEFVIHHQLPEQLEYYTHRSGRTARAGKTGTSLAFILPYELERIHEIQNELNIKFTEVTV</sequence>
<dbReference type="InterPro" id="IPR044742">
    <property type="entry name" value="DEAD/DEAH_RhlB"/>
</dbReference>
<feature type="domain" description="DEAD-box RNA helicase Q" evidence="10">
    <location>
        <begin position="2"/>
        <end position="30"/>
    </location>
</feature>
<dbReference type="Gene3D" id="3.40.50.300">
    <property type="entry name" value="P-loop containing nucleotide triphosphate hydrolases"/>
    <property type="match status" value="2"/>
</dbReference>
<dbReference type="SMART" id="SM00490">
    <property type="entry name" value="HELICc"/>
    <property type="match status" value="1"/>
</dbReference>
<keyword evidence="4 7" id="KW-0067">ATP-binding</keyword>
<evidence type="ECO:0000256" key="5">
    <source>
        <dbReference type="ARBA" id="ARBA00038437"/>
    </source>
</evidence>
<dbReference type="CDD" id="cd00268">
    <property type="entry name" value="DEADc"/>
    <property type="match status" value="1"/>
</dbReference>
<name>A0A2S7KWJ5_9FLAO</name>
<dbReference type="EMBL" id="MQUA01000013">
    <property type="protein sequence ID" value="PQB07007.1"/>
    <property type="molecule type" value="Genomic_DNA"/>
</dbReference>
<dbReference type="GO" id="GO:0005524">
    <property type="term" value="F:ATP binding"/>
    <property type="evidence" value="ECO:0007669"/>
    <property type="project" value="UniProtKB-KW"/>
</dbReference>
<protein>
    <submittedName>
        <fullName evidence="11">DEAD/DEAH box helicase</fullName>
    </submittedName>
</protein>
<dbReference type="PROSITE" id="PS51194">
    <property type="entry name" value="HELICASE_CTER"/>
    <property type="match status" value="1"/>
</dbReference>
<feature type="domain" description="Helicase ATP-binding" evidence="8">
    <location>
        <begin position="34"/>
        <end position="207"/>
    </location>
</feature>
<keyword evidence="1 7" id="KW-0547">Nucleotide-binding</keyword>
<dbReference type="Pfam" id="PF00271">
    <property type="entry name" value="Helicase_C"/>
    <property type="match status" value="1"/>
</dbReference>
<comment type="similarity">
    <text evidence="5 7">Belongs to the DEAD box helicase family.</text>
</comment>
<feature type="domain" description="Helicase C-terminal" evidence="9">
    <location>
        <begin position="235"/>
        <end position="373"/>
    </location>
</feature>
<evidence type="ECO:0000259" key="9">
    <source>
        <dbReference type="PROSITE" id="PS51194"/>
    </source>
</evidence>
<dbReference type="PANTHER" id="PTHR47959">
    <property type="entry name" value="ATP-DEPENDENT RNA HELICASE RHLE-RELATED"/>
    <property type="match status" value="1"/>
</dbReference>
<evidence type="ECO:0000256" key="6">
    <source>
        <dbReference type="PROSITE-ProRule" id="PRU00552"/>
    </source>
</evidence>
<evidence type="ECO:0000259" key="10">
    <source>
        <dbReference type="PROSITE" id="PS51195"/>
    </source>
</evidence>
<evidence type="ECO:0000313" key="12">
    <source>
        <dbReference type="Proteomes" id="UP000239522"/>
    </source>
</evidence>
<dbReference type="RefSeq" id="WP_104809243.1">
    <property type="nucleotide sequence ID" value="NZ_MQUA01000013.1"/>
</dbReference>
<evidence type="ECO:0000256" key="1">
    <source>
        <dbReference type="ARBA" id="ARBA00022741"/>
    </source>
</evidence>
<gene>
    <name evidence="11" type="ORF">BST83_07475</name>
</gene>
<evidence type="ECO:0000259" key="8">
    <source>
        <dbReference type="PROSITE" id="PS51192"/>
    </source>
</evidence>
<dbReference type="InterPro" id="IPR027417">
    <property type="entry name" value="P-loop_NTPase"/>
</dbReference>
<dbReference type="InterPro" id="IPR000629">
    <property type="entry name" value="RNA-helicase_DEAD-box_CS"/>
</dbReference>
<dbReference type="GO" id="GO:0003676">
    <property type="term" value="F:nucleic acid binding"/>
    <property type="evidence" value="ECO:0007669"/>
    <property type="project" value="InterPro"/>
</dbReference>
<dbReference type="InterPro" id="IPR014014">
    <property type="entry name" value="RNA_helicase_DEAD_Q_motif"/>
</dbReference>
<keyword evidence="12" id="KW-1185">Reference proteome</keyword>
<accession>A0A2S7KWJ5</accession>
<dbReference type="OrthoDB" id="9785240at2"/>
<dbReference type="PROSITE" id="PS00039">
    <property type="entry name" value="DEAD_ATP_HELICASE"/>
    <property type="match status" value="1"/>
</dbReference>
<evidence type="ECO:0000256" key="4">
    <source>
        <dbReference type="ARBA" id="ARBA00022840"/>
    </source>
</evidence>
<dbReference type="GO" id="GO:0005829">
    <property type="term" value="C:cytosol"/>
    <property type="evidence" value="ECO:0007669"/>
    <property type="project" value="TreeGrafter"/>
</dbReference>
<dbReference type="PROSITE" id="PS51192">
    <property type="entry name" value="HELICASE_ATP_BIND_1"/>
    <property type="match status" value="1"/>
</dbReference>
<dbReference type="InterPro" id="IPR014001">
    <property type="entry name" value="Helicase_ATP-bd"/>
</dbReference>
<feature type="short sequence motif" description="Q motif" evidence="6">
    <location>
        <begin position="2"/>
        <end position="30"/>
    </location>
</feature>
<reference evidence="11 12" key="1">
    <citation type="submission" date="2016-11" db="EMBL/GenBank/DDBJ databases">
        <title>Trade-off between light-utilization and light-protection in marine flavobacteria.</title>
        <authorList>
            <person name="Kumagai Y."/>
        </authorList>
    </citation>
    <scope>NUCLEOTIDE SEQUENCE [LARGE SCALE GENOMIC DNA]</scope>
    <source>
        <strain evidence="11 12">ATCC 700397</strain>
    </source>
</reference>
<proteinExistence type="inferred from homology"/>
<keyword evidence="2 7" id="KW-0378">Hydrolase</keyword>
<dbReference type="InterPro" id="IPR011545">
    <property type="entry name" value="DEAD/DEAH_box_helicase_dom"/>
</dbReference>
<dbReference type="Proteomes" id="UP000239522">
    <property type="component" value="Unassembled WGS sequence"/>
</dbReference>